<gene>
    <name evidence="1" type="ORF">FE257_011081</name>
</gene>
<evidence type="ECO:0000313" key="2">
    <source>
        <dbReference type="Proteomes" id="UP001194746"/>
    </source>
</evidence>
<dbReference type="Proteomes" id="UP001194746">
    <property type="component" value="Unassembled WGS sequence"/>
</dbReference>
<protein>
    <submittedName>
        <fullName evidence="1">Uncharacterized protein</fullName>
    </submittedName>
</protein>
<accession>A0AAD4CHY6</accession>
<dbReference type="AlphaFoldDB" id="A0AAD4CHY6"/>
<proteinExistence type="predicted"/>
<evidence type="ECO:0000313" key="1">
    <source>
        <dbReference type="EMBL" id="KAF9886834.1"/>
    </source>
</evidence>
<comment type="caution">
    <text evidence="1">The sequence shown here is derived from an EMBL/GenBank/DDBJ whole genome shotgun (WGS) entry which is preliminary data.</text>
</comment>
<reference evidence="1" key="2">
    <citation type="submission" date="2020-02" db="EMBL/GenBank/DDBJ databases">
        <authorList>
            <person name="Gilchrist C.L.M."/>
            <person name="Chooi Y.-H."/>
        </authorList>
    </citation>
    <scope>NUCLEOTIDE SEQUENCE</scope>
    <source>
        <strain evidence="1">MST-FP2251</strain>
    </source>
</reference>
<name>A0AAD4CHY6_ASPNN</name>
<reference evidence="1" key="1">
    <citation type="journal article" date="2019" name="Beilstein J. Org. Chem.">
        <title>Nanangenines: drimane sesquiterpenoids as the dominant metabolite cohort of a novel Australian fungus, Aspergillus nanangensis.</title>
        <authorList>
            <person name="Lacey H.J."/>
            <person name="Gilchrist C.L.M."/>
            <person name="Crombie A."/>
            <person name="Kalaitzis J.A."/>
            <person name="Vuong D."/>
            <person name="Rutledge P.J."/>
            <person name="Turner P."/>
            <person name="Pitt J.I."/>
            <person name="Lacey E."/>
            <person name="Chooi Y.H."/>
            <person name="Piggott A.M."/>
        </authorList>
    </citation>
    <scope>NUCLEOTIDE SEQUENCE</scope>
    <source>
        <strain evidence="1">MST-FP2251</strain>
    </source>
</reference>
<dbReference type="EMBL" id="VCAU01000071">
    <property type="protein sequence ID" value="KAF9886834.1"/>
    <property type="molecule type" value="Genomic_DNA"/>
</dbReference>
<sequence length="471" mass="53383">MDMFSLSPLIPSTSKVDGCVEPINIPFDGDEIPYSATDEKAKEVADALDHELDNLMENFTRGFDPGKFDDVVKTSLPILHTDLFPGSYNHLLVILLEDLNKMETTQIALEDGLRERYKCWTLTHPSDTSITDETFFGAEIEILRKLLAPLRDDGDTTKVYWMNTRRPDRAKVCWQLETSVRVIREFKRDVLAAMESKNDDMTIYNPLPVSTERSADMSIKQHRIDACKATLSWDGFRESDIELTTFYQFYKEYVSTYEPAKARASGWLPPKTLEAPHISTKAAKEQDLVSWPTEHRNNITLSLLLKTAMWLSVARGLAAVHLFCDVARFFTLYKPPKLAKPSYICFLQHLTQLRVSIDGIQSHLPTPFPFRDEVLADYNPDYFDDVWKSNRTLAVGLAENLSLLKSNSSGKKLVLSKPPTRTCRALRKEIRSLAQTVVIHGSLAGSWPLKGNINHRKSLPGKKPMASTPTE</sequence>
<organism evidence="1 2">
    <name type="scientific">Aspergillus nanangensis</name>
    <dbReference type="NCBI Taxonomy" id="2582783"/>
    <lineage>
        <taxon>Eukaryota</taxon>
        <taxon>Fungi</taxon>
        <taxon>Dikarya</taxon>
        <taxon>Ascomycota</taxon>
        <taxon>Pezizomycotina</taxon>
        <taxon>Eurotiomycetes</taxon>
        <taxon>Eurotiomycetidae</taxon>
        <taxon>Eurotiales</taxon>
        <taxon>Aspergillaceae</taxon>
        <taxon>Aspergillus</taxon>
        <taxon>Aspergillus subgen. Circumdati</taxon>
    </lineage>
</organism>
<keyword evidence="2" id="KW-1185">Reference proteome</keyword>